<dbReference type="HOGENOM" id="CLU_3240788_0_0_11"/>
<gene>
    <name evidence="1" type="ordered locus">Tbis_0348</name>
</gene>
<dbReference type="Proteomes" id="UP000006640">
    <property type="component" value="Chromosome"/>
</dbReference>
<dbReference type="RefSeq" id="WP_013130611.1">
    <property type="nucleotide sequence ID" value="NC_014165.1"/>
</dbReference>
<protein>
    <submittedName>
        <fullName evidence="1">Uncharacterized protein</fullName>
    </submittedName>
</protein>
<accession>D6Y3P9</accession>
<evidence type="ECO:0000313" key="2">
    <source>
        <dbReference type="Proteomes" id="UP000006640"/>
    </source>
</evidence>
<proteinExistence type="predicted"/>
<sequence length="43" mass="4234">MPKASGGAVLEGVASARLPGEHANSGSLIGLRYARERLVGAGG</sequence>
<dbReference type="STRING" id="469371.Tbis_0348"/>
<dbReference type="KEGG" id="tbi:Tbis_0348"/>
<organism evidence="1 2">
    <name type="scientific">Thermobispora bispora (strain ATCC 19993 / DSM 43833 / CBS 139.67 / JCM 10125 / KCTC 9307 / NBRC 14880 / R51)</name>
    <dbReference type="NCBI Taxonomy" id="469371"/>
    <lineage>
        <taxon>Bacteria</taxon>
        <taxon>Bacillati</taxon>
        <taxon>Actinomycetota</taxon>
        <taxon>Actinomycetes</taxon>
        <taxon>Streptosporangiales</taxon>
        <taxon>Streptosporangiaceae</taxon>
        <taxon>Thermobispora</taxon>
    </lineage>
</organism>
<dbReference type="EMBL" id="CP001874">
    <property type="protein sequence ID" value="ADG87078.1"/>
    <property type="molecule type" value="Genomic_DNA"/>
</dbReference>
<name>D6Y3P9_THEBD</name>
<evidence type="ECO:0000313" key="1">
    <source>
        <dbReference type="EMBL" id="ADG87078.1"/>
    </source>
</evidence>
<reference evidence="1 2" key="1">
    <citation type="submission" date="2010-01" db="EMBL/GenBank/DDBJ databases">
        <title>The complete genome of Thermobispora bispora DSM 43833.</title>
        <authorList>
            <consortium name="US DOE Joint Genome Institute (JGI-PGF)"/>
            <person name="Lucas S."/>
            <person name="Copeland A."/>
            <person name="Lapidus A."/>
            <person name="Glavina del Rio T."/>
            <person name="Dalin E."/>
            <person name="Tice H."/>
            <person name="Bruce D."/>
            <person name="Goodwin L."/>
            <person name="Pitluck S."/>
            <person name="Kyrpides N."/>
            <person name="Mavromatis K."/>
            <person name="Ivanova N."/>
            <person name="Mikhailova N."/>
            <person name="Chertkov O."/>
            <person name="Brettin T."/>
            <person name="Detter J.C."/>
            <person name="Han C."/>
            <person name="Larimer F."/>
            <person name="Land M."/>
            <person name="Hauser L."/>
            <person name="Markowitz V."/>
            <person name="Cheng J.-F."/>
            <person name="Hugenholtz P."/>
            <person name="Woyke T."/>
            <person name="Wu D."/>
            <person name="Jando M."/>
            <person name="Schneider S."/>
            <person name="Klenk H.-P."/>
            <person name="Eisen J.A."/>
        </authorList>
    </citation>
    <scope>NUCLEOTIDE SEQUENCE [LARGE SCALE GENOMIC DNA]</scope>
    <source>
        <strain evidence="2">ATCC 19993 / DSM 43833 / CBS 139.67 / JCM 10125 / KCTC 9307 / NBRC 14880 / R51</strain>
    </source>
</reference>
<dbReference type="AlphaFoldDB" id="D6Y3P9"/>
<keyword evidence="2" id="KW-1185">Reference proteome</keyword>